<accession>A0A158PCZ1</accession>
<dbReference type="SMART" id="SM00249">
    <property type="entry name" value="PHD"/>
    <property type="match status" value="1"/>
</dbReference>
<feature type="region of interest" description="Disordered" evidence="5">
    <location>
        <begin position="617"/>
        <end position="979"/>
    </location>
</feature>
<evidence type="ECO:0000313" key="8">
    <source>
        <dbReference type="Proteomes" id="UP000267027"/>
    </source>
</evidence>
<reference evidence="9" key="1">
    <citation type="submission" date="2016-04" db="UniProtKB">
        <authorList>
            <consortium name="WormBaseParasite"/>
        </authorList>
    </citation>
    <scope>IDENTIFICATION</scope>
</reference>
<feature type="region of interest" description="Disordered" evidence="5">
    <location>
        <begin position="339"/>
        <end position="491"/>
    </location>
</feature>
<feature type="compositionally biased region" description="Polar residues" evidence="5">
    <location>
        <begin position="961"/>
        <end position="979"/>
    </location>
</feature>
<feature type="compositionally biased region" description="Basic and acidic residues" evidence="5">
    <location>
        <begin position="341"/>
        <end position="353"/>
    </location>
</feature>
<dbReference type="AlphaFoldDB" id="A0A158PCZ1"/>
<evidence type="ECO:0000256" key="1">
    <source>
        <dbReference type="ARBA" id="ARBA00022723"/>
    </source>
</evidence>
<dbReference type="PROSITE" id="PS01359">
    <property type="entry name" value="ZF_PHD_1"/>
    <property type="match status" value="1"/>
</dbReference>
<dbReference type="PANTHER" id="PTHR14296:SF16">
    <property type="entry name" value="REMODELING AND SPACING FACTOR 1"/>
    <property type="match status" value="1"/>
</dbReference>
<dbReference type="OMA" id="DAWHTTC"/>
<dbReference type="GO" id="GO:0008270">
    <property type="term" value="F:zinc ion binding"/>
    <property type="evidence" value="ECO:0007669"/>
    <property type="project" value="UniProtKB-KW"/>
</dbReference>
<evidence type="ECO:0000256" key="5">
    <source>
        <dbReference type="SAM" id="MobiDB-lite"/>
    </source>
</evidence>
<feature type="compositionally biased region" description="Acidic residues" evidence="5">
    <location>
        <begin position="771"/>
        <end position="783"/>
    </location>
</feature>
<dbReference type="CDD" id="cd15543">
    <property type="entry name" value="PHD_RSF1"/>
    <property type="match status" value="1"/>
</dbReference>
<evidence type="ECO:0000256" key="4">
    <source>
        <dbReference type="PROSITE-ProRule" id="PRU00146"/>
    </source>
</evidence>
<dbReference type="InterPro" id="IPR001965">
    <property type="entry name" value="Znf_PHD"/>
</dbReference>
<feature type="region of interest" description="Disordered" evidence="5">
    <location>
        <begin position="1150"/>
        <end position="1169"/>
    </location>
</feature>
<feature type="compositionally biased region" description="Low complexity" evidence="5">
    <location>
        <begin position="438"/>
        <end position="449"/>
    </location>
</feature>
<feature type="compositionally biased region" description="Basic residues" evidence="5">
    <location>
        <begin position="750"/>
        <end position="765"/>
    </location>
</feature>
<dbReference type="GO" id="GO:0042393">
    <property type="term" value="F:histone binding"/>
    <property type="evidence" value="ECO:0007669"/>
    <property type="project" value="TreeGrafter"/>
</dbReference>
<feature type="compositionally biased region" description="Basic residues" evidence="5">
    <location>
        <begin position="827"/>
        <end position="837"/>
    </location>
</feature>
<keyword evidence="1" id="KW-0479">Metal-binding</keyword>
<dbReference type="STRING" id="334426.A0A158PCZ1"/>
<name>A0A158PCZ1_ANGCS</name>
<dbReference type="Proteomes" id="UP000267027">
    <property type="component" value="Unassembled WGS sequence"/>
</dbReference>
<dbReference type="PROSITE" id="PS50016">
    <property type="entry name" value="ZF_PHD_2"/>
    <property type="match status" value="1"/>
</dbReference>
<dbReference type="InterPro" id="IPR028938">
    <property type="entry name" value="Rsf1-like"/>
</dbReference>
<feature type="compositionally biased region" description="Acidic residues" evidence="5">
    <location>
        <begin position="679"/>
        <end position="688"/>
    </location>
</feature>
<feature type="compositionally biased region" description="Acidic residues" evidence="5">
    <location>
        <begin position="803"/>
        <end position="821"/>
    </location>
</feature>
<feature type="compositionally biased region" description="Acidic residues" evidence="5">
    <location>
        <begin position="57"/>
        <end position="71"/>
    </location>
</feature>
<evidence type="ECO:0000313" key="9">
    <source>
        <dbReference type="WBParaSite" id="ACOC_0000004401-mRNA-1"/>
    </source>
</evidence>
<dbReference type="GO" id="GO:0045892">
    <property type="term" value="P:negative regulation of DNA-templated transcription"/>
    <property type="evidence" value="ECO:0007669"/>
    <property type="project" value="TreeGrafter"/>
</dbReference>
<feature type="compositionally biased region" description="Polar residues" evidence="5">
    <location>
        <begin position="386"/>
        <end position="395"/>
    </location>
</feature>
<dbReference type="Gene3D" id="2.30.30.1150">
    <property type="match status" value="1"/>
</dbReference>
<keyword evidence="8" id="KW-1185">Reference proteome</keyword>
<dbReference type="SUPFAM" id="SSF57903">
    <property type="entry name" value="FYVE/PHD zinc finger"/>
    <property type="match status" value="1"/>
</dbReference>
<dbReference type="InterPro" id="IPR019787">
    <property type="entry name" value="Znf_PHD-finger"/>
</dbReference>
<protein>
    <submittedName>
        <fullName evidence="9">PHD-type domain-containing protein</fullName>
    </submittedName>
</protein>
<reference evidence="7 8" key="2">
    <citation type="submission" date="2018-11" db="EMBL/GenBank/DDBJ databases">
        <authorList>
            <consortium name="Pathogen Informatics"/>
        </authorList>
    </citation>
    <scope>NUCLEOTIDE SEQUENCE [LARGE SCALE GENOMIC DNA]</scope>
    <source>
        <strain evidence="7 8">Costa Rica</strain>
    </source>
</reference>
<dbReference type="EMBL" id="UYYA01000003">
    <property type="protein sequence ID" value="VDM51630.1"/>
    <property type="molecule type" value="Genomic_DNA"/>
</dbReference>
<dbReference type="GO" id="GO:0031213">
    <property type="term" value="C:RSF complex"/>
    <property type="evidence" value="ECO:0007669"/>
    <property type="project" value="InterPro"/>
</dbReference>
<dbReference type="PANTHER" id="PTHR14296">
    <property type="entry name" value="REMODELING AND SPACING FACTOR 1"/>
    <property type="match status" value="1"/>
</dbReference>
<dbReference type="OrthoDB" id="10055895at2759"/>
<gene>
    <name evidence="7" type="ORF">ACOC_LOCUS45</name>
</gene>
<evidence type="ECO:0000256" key="3">
    <source>
        <dbReference type="ARBA" id="ARBA00022833"/>
    </source>
</evidence>
<evidence type="ECO:0000259" key="6">
    <source>
        <dbReference type="PROSITE" id="PS50016"/>
    </source>
</evidence>
<feature type="compositionally biased region" description="Basic residues" evidence="5">
    <location>
        <begin position="457"/>
        <end position="471"/>
    </location>
</feature>
<feature type="compositionally biased region" description="Basic and acidic residues" evidence="5">
    <location>
        <begin position="932"/>
        <end position="948"/>
    </location>
</feature>
<dbReference type="InterPro" id="IPR019786">
    <property type="entry name" value="Zinc_finger_PHD-type_CS"/>
</dbReference>
<keyword evidence="2 4" id="KW-0863">Zinc-finger</keyword>
<feature type="compositionally biased region" description="Acidic residues" evidence="5">
    <location>
        <begin position="696"/>
        <end position="706"/>
    </location>
</feature>
<proteinExistence type="predicted"/>
<dbReference type="Pfam" id="PF00628">
    <property type="entry name" value="PHD"/>
    <property type="match status" value="1"/>
</dbReference>
<feature type="compositionally biased region" description="Acidic residues" evidence="5">
    <location>
        <begin position="846"/>
        <end position="859"/>
    </location>
</feature>
<feature type="compositionally biased region" description="Acidic residues" evidence="5">
    <location>
        <begin position="475"/>
        <end position="488"/>
    </location>
</feature>
<evidence type="ECO:0000313" key="7">
    <source>
        <dbReference type="EMBL" id="VDM51630.1"/>
    </source>
</evidence>
<sequence>MVAENTRGSYSVIKSESHDEACKLIESGVEISTNSLTITSHVADDESTTGSFGTTVDDVDATTMDDEDASEIEQPRSSTDVLRKPSTAPQIDAEQLRCDPDFAVICSFINKFFTLMRMEPVSFCQLENMFTKLEDGRVSKELVDLHLKLLRRSIVKTVSNDSFEKCILKYLTSTGLLPSEKRQLETYGYVHMSILSKLKILRTLCELQLDHNARLKESIPLALRALDMRDVVTGVDKCGLAYYCQIDSVFDLRLYTTEQDDESGYSWTLVARDMSDLERLIAKLKSEDLGYVKNPNDKREFNKGFDGDAENVVNMVTKKGTYVDMFLDETAIKNMRTTMVKQKEERRNRRARLENVGGPPEEIVRDEEEKPLETEDSDRRVLPRRSASQRAQTNIRKCVTPKKNQEKKPNVAEVNPPVKDALVKRDSSTPVSDDSEGSADSSEGDGTASSDDEFKPKIQKKSGKQQRRRKKPIDDVEDDEDSGDEDEEEVRRRAEGDFACGSCKLSDNEDILLLCDNCDDAWHTTCLKPPLWFVPGGKWYCPKCEHGMLIECLTYVQEMLTIHQRKAAVEEKKRKAAADRFRREMEYIGVSLNNIIPSTVDYKFSEFDSVIKEACRMNESPPPDAVKEVARPQGGAGRGKDMANIIEAQKQQEEGAPRASAGVPPRRFPKHRRRLNDLNDLDESDSDSEEYKANESEEDAEEDDQSSDYVPSETEFRLRRIGGGRKAFARTQSDDDFIVSGSEDSYESPRRKKPNKKEKSRRRARWQSDSESGEDMEEDETYSDDSRGKKKVNRRRSVVSSDETSDEADDTLAPDTVDDIVDGPKTRTGRPLRKAVTKSKTAFLDNSEDEEADANEDTENGLGKQENPRKKRKIASDSDSEDIFEPDEDMENDEDDDEDEGNASSDAVGSVVHGQNNMECNSGESYDSENDLDLKPKPKKPKLEKEQDSTEVPVENIKDNGISSQPTKSTPIAVPSVSSRTNVNVQHAEMKPSISDLMPPTVQVASAPASATKIKDPRAASMIQALTPSPYLASPATASRGKVLSTSVPVSIPTSMRPNAIAPDASVASYATIERKINVAMTPVVPNPYATTSSVPQIHPYYSGQQGPLPYAVANPYMMYSPNASSFPSDPQSVGHPHIGYIPGVVPNPYGQQPSMAPTKGGNRDMRSL</sequence>
<feature type="compositionally biased region" description="Basic and acidic residues" evidence="5">
    <location>
        <begin position="367"/>
        <end position="381"/>
    </location>
</feature>
<evidence type="ECO:0000256" key="2">
    <source>
        <dbReference type="ARBA" id="ARBA00022771"/>
    </source>
</evidence>
<keyword evidence="3" id="KW-0862">Zinc</keyword>
<feature type="compositionally biased region" description="Polar residues" evidence="5">
    <location>
        <begin position="902"/>
        <end position="925"/>
    </location>
</feature>
<feature type="region of interest" description="Disordered" evidence="5">
    <location>
        <begin position="45"/>
        <end position="89"/>
    </location>
</feature>
<dbReference type="WBParaSite" id="ACOC_0000004401-mRNA-1">
    <property type="protein sequence ID" value="ACOC_0000004401-mRNA-1"/>
    <property type="gene ID" value="ACOC_0000004401"/>
</dbReference>
<dbReference type="InterPro" id="IPR011011">
    <property type="entry name" value="Znf_FYVE_PHD"/>
</dbReference>
<feature type="compositionally biased region" description="Acidic residues" evidence="5">
    <location>
        <begin position="878"/>
        <end position="901"/>
    </location>
</feature>
<organism evidence="9">
    <name type="scientific">Angiostrongylus costaricensis</name>
    <name type="common">Nematode worm</name>
    <dbReference type="NCBI Taxonomy" id="334426"/>
    <lineage>
        <taxon>Eukaryota</taxon>
        <taxon>Metazoa</taxon>
        <taxon>Ecdysozoa</taxon>
        <taxon>Nematoda</taxon>
        <taxon>Chromadorea</taxon>
        <taxon>Rhabditida</taxon>
        <taxon>Rhabditina</taxon>
        <taxon>Rhabditomorpha</taxon>
        <taxon>Strongyloidea</taxon>
        <taxon>Metastrongylidae</taxon>
        <taxon>Angiostrongylus</taxon>
    </lineage>
</organism>
<feature type="domain" description="PHD-type" evidence="6">
    <location>
        <begin position="497"/>
        <end position="547"/>
    </location>
</feature>
<feature type="compositionally biased region" description="Basic residues" evidence="5">
    <location>
        <begin position="788"/>
        <end position="797"/>
    </location>
</feature>